<sequence length="72" mass="8019">MGGGKRKPSRLTPVSPTLYKILVRSRIDYGLIIYVSASRSNKEKIDVVSRSILRIILGSRSLALNSDQTPIY</sequence>
<dbReference type="EMBL" id="JAOYFB010000069">
    <property type="protein sequence ID" value="KAK4045845.1"/>
    <property type="molecule type" value="Genomic_DNA"/>
</dbReference>
<comment type="caution">
    <text evidence="1">The sequence shown here is derived from an EMBL/GenBank/DDBJ whole genome shotgun (WGS) entry which is preliminary data.</text>
</comment>
<keyword evidence="2" id="KW-1185">Reference proteome</keyword>
<organism evidence="1 2">
    <name type="scientific">Daphnia magna</name>
    <dbReference type="NCBI Taxonomy" id="35525"/>
    <lineage>
        <taxon>Eukaryota</taxon>
        <taxon>Metazoa</taxon>
        <taxon>Ecdysozoa</taxon>
        <taxon>Arthropoda</taxon>
        <taxon>Crustacea</taxon>
        <taxon>Branchiopoda</taxon>
        <taxon>Diplostraca</taxon>
        <taxon>Cladocera</taxon>
        <taxon>Anomopoda</taxon>
        <taxon>Daphniidae</taxon>
        <taxon>Daphnia</taxon>
    </lineage>
</organism>
<accession>A0ABR0BB77</accession>
<proteinExistence type="predicted"/>
<name>A0ABR0BB77_9CRUS</name>
<evidence type="ECO:0000313" key="2">
    <source>
        <dbReference type="Proteomes" id="UP001234178"/>
    </source>
</evidence>
<evidence type="ECO:0000313" key="1">
    <source>
        <dbReference type="EMBL" id="KAK4045845.1"/>
    </source>
</evidence>
<gene>
    <name evidence="1" type="ORF">OUZ56_033904</name>
</gene>
<dbReference type="Proteomes" id="UP001234178">
    <property type="component" value="Unassembled WGS sequence"/>
</dbReference>
<protein>
    <submittedName>
        <fullName evidence="1">Uncharacterized protein</fullName>
    </submittedName>
</protein>
<reference evidence="1 2" key="1">
    <citation type="journal article" date="2023" name="Nucleic Acids Res.">
        <title>The hologenome of Daphnia magna reveals possible DNA methylation and microbiome-mediated evolution of the host genome.</title>
        <authorList>
            <person name="Chaturvedi A."/>
            <person name="Li X."/>
            <person name="Dhandapani V."/>
            <person name="Marshall H."/>
            <person name="Kissane S."/>
            <person name="Cuenca-Cambronero M."/>
            <person name="Asole G."/>
            <person name="Calvet F."/>
            <person name="Ruiz-Romero M."/>
            <person name="Marangio P."/>
            <person name="Guigo R."/>
            <person name="Rago D."/>
            <person name="Mirbahai L."/>
            <person name="Eastwood N."/>
            <person name="Colbourne J.K."/>
            <person name="Zhou J."/>
            <person name="Mallon E."/>
            <person name="Orsini L."/>
        </authorList>
    </citation>
    <scope>NUCLEOTIDE SEQUENCE [LARGE SCALE GENOMIC DNA]</scope>
    <source>
        <strain evidence="1">LRV0_1</strain>
    </source>
</reference>